<dbReference type="InterPro" id="IPR016161">
    <property type="entry name" value="Ald_DH/histidinol_DH"/>
</dbReference>
<dbReference type="HOGENOM" id="CLU_005391_1_4_1"/>
<organism evidence="5">
    <name type="scientific">Capitella teleta</name>
    <name type="common">Polychaete worm</name>
    <dbReference type="NCBI Taxonomy" id="283909"/>
    <lineage>
        <taxon>Eukaryota</taxon>
        <taxon>Metazoa</taxon>
        <taxon>Spiralia</taxon>
        <taxon>Lophotrochozoa</taxon>
        <taxon>Annelida</taxon>
        <taxon>Polychaeta</taxon>
        <taxon>Sedentaria</taxon>
        <taxon>Scolecida</taxon>
        <taxon>Capitellidae</taxon>
        <taxon>Capitella</taxon>
    </lineage>
</organism>
<dbReference type="EnsemblMetazoa" id="CapteT196557">
    <property type="protein sequence ID" value="CapteP196557"/>
    <property type="gene ID" value="CapteG196557"/>
</dbReference>
<comment type="similarity">
    <text evidence="3">Belongs to the aldehyde dehydrogenase family.</text>
</comment>
<protein>
    <recommendedName>
        <fullName evidence="4">Aldehyde dehydrogenase domain-containing protein</fullName>
    </recommendedName>
</protein>
<evidence type="ECO:0000313" key="7">
    <source>
        <dbReference type="Proteomes" id="UP000014760"/>
    </source>
</evidence>
<keyword evidence="1 3" id="KW-0560">Oxidoreductase</keyword>
<dbReference type="SUPFAM" id="SSF53720">
    <property type="entry name" value="ALDH-like"/>
    <property type="match status" value="1"/>
</dbReference>
<evidence type="ECO:0000256" key="3">
    <source>
        <dbReference type="RuleBase" id="RU003345"/>
    </source>
</evidence>
<accession>R7TAT4</accession>
<dbReference type="EMBL" id="KB311784">
    <property type="protein sequence ID" value="ELT88602.1"/>
    <property type="molecule type" value="Genomic_DNA"/>
</dbReference>
<feature type="active site" evidence="2">
    <location>
        <position position="2"/>
    </location>
</feature>
<dbReference type="Pfam" id="PF00171">
    <property type="entry name" value="Aldedh"/>
    <property type="match status" value="2"/>
</dbReference>
<evidence type="ECO:0000256" key="1">
    <source>
        <dbReference type="ARBA" id="ARBA00023002"/>
    </source>
</evidence>
<reference evidence="6" key="3">
    <citation type="submission" date="2015-06" db="UniProtKB">
        <authorList>
            <consortium name="EnsemblMetazoa"/>
        </authorList>
    </citation>
    <scope>IDENTIFICATION</scope>
</reference>
<dbReference type="Gene3D" id="3.40.605.10">
    <property type="entry name" value="Aldehyde Dehydrogenase, Chain A, domain 1"/>
    <property type="match status" value="1"/>
</dbReference>
<feature type="domain" description="Aldehyde dehydrogenase" evidence="4">
    <location>
        <begin position="15"/>
        <end position="101"/>
    </location>
</feature>
<dbReference type="InterPro" id="IPR016163">
    <property type="entry name" value="Ald_DH_C"/>
</dbReference>
<evidence type="ECO:0000313" key="5">
    <source>
        <dbReference type="EMBL" id="ELT88602.1"/>
    </source>
</evidence>
<evidence type="ECO:0000256" key="2">
    <source>
        <dbReference type="PROSITE-ProRule" id="PRU10007"/>
    </source>
</evidence>
<dbReference type="EMBL" id="AMQN01015316">
    <property type="status" value="NOT_ANNOTATED_CDS"/>
    <property type="molecule type" value="Genomic_DNA"/>
</dbReference>
<proteinExistence type="inferred from homology"/>
<dbReference type="PROSITE" id="PS00687">
    <property type="entry name" value="ALDEHYDE_DEHYDR_GLU"/>
    <property type="match status" value="1"/>
</dbReference>
<dbReference type="OrthoDB" id="310895at2759"/>
<dbReference type="STRING" id="283909.R7TAT4"/>
<feature type="domain" description="Aldehyde dehydrogenase" evidence="4">
    <location>
        <begin position="106"/>
        <end position="135"/>
    </location>
</feature>
<dbReference type="InterPro" id="IPR029510">
    <property type="entry name" value="Ald_DH_CS_GLU"/>
</dbReference>
<name>R7TAT4_CAPTE</name>
<dbReference type="GO" id="GO:0016620">
    <property type="term" value="F:oxidoreductase activity, acting on the aldehyde or oxo group of donors, NAD or NADP as acceptor"/>
    <property type="evidence" value="ECO:0007669"/>
    <property type="project" value="InterPro"/>
</dbReference>
<dbReference type="FunFam" id="3.40.605.10:FF:000026">
    <property type="entry name" value="Aldehyde dehydrogenase, putative"/>
    <property type="match status" value="1"/>
</dbReference>
<dbReference type="Gene3D" id="3.40.309.10">
    <property type="entry name" value="Aldehyde Dehydrogenase, Chain A, domain 2"/>
    <property type="match status" value="1"/>
</dbReference>
<dbReference type="PANTHER" id="PTHR11699">
    <property type="entry name" value="ALDEHYDE DEHYDROGENASE-RELATED"/>
    <property type="match status" value="1"/>
</dbReference>
<dbReference type="Proteomes" id="UP000014760">
    <property type="component" value="Unassembled WGS sequence"/>
</dbReference>
<evidence type="ECO:0000313" key="6">
    <source>
        <dbReference type="EnsemblMetazoa" id="CapteP196557"/>
    </source>
</evidence>
<reference evidence="5 7" key="2">
    <citation type="journal article" date="2013" name="Nature">
        <title>Insights into bilaterian evolution from three spiralian genomes.</title>
        <authorList>
            <person name="Simakov O."/>
            <person name="Marletaz F."/>
            <person name="Cho S.J."/>
            <person name="Edsinger-Gonzales E."/>
            <person name="Havlak P."/>
            <person name="Hellsten U."/>
            <person name="Kuo D.H."/>
            <person name="Larsson T."/>
            <person name="Lv J."/>
            <person name="Arendt D."/>
            <person name="Savage R."/>
            <person name="Osoegawa K."/>
            <person name="de Jong P."/>
            <person name="Grimwood J."/>
            <person name="Chapman J.A."/>
            <person name="Shapiro H."/>
            <person name="Aerts A."/>
            <person name="Otillar R.P."/>
            <person name="Terry A.Y."/>
            <person name="Boore J.L."/>
            <person name="Grigoriev I.V."/>
            <person name="Lindberg D.R."/>
            <person name="Seaver E.C."/>
            <person name="Weisblat D.A."/>
            <person name="Putnam N.H."/>
            <person name="Rokhsar D.S."/>
        </authorList>
    </citation>
    <scope>NUCLEOTIDE SEQUENCE</scope>
    <source>
        <strain evidence="5 7">I ESC-2004</strain>
    </source>
</reference>
<sequence length="144" mass="15909">MEMGGKSPLIIFDDVDNKQFKKVMEYVESAKAEGAVLQAGGCRYGNKGYFIKPTVFSDVKDDMRIAREEIFGPVQSIIKFSSLDEVLQRANATNYGLAAGLTVMTSTPFGGYKMSGQGRELGEYVLKEYTEVKTITIKVPEKNS</sequence>
<dbReference type="OMA" id="ETESIMW"/>
<dbReference type="InterPro" id="IPR016162">
    <property type="entry name" value="Ald_DH_N"/>
</dbReference>
<gene>
    <name evidence="5" type="ORF">CAPTEDRAFT_196557</name>
</gene>
<reference evidence="7" key="1">
    <citation type="submission" date="2012-12" db="EMBL/GenBank/DDBJ databases">
        <authorList>
            <person name="Hellsten U."/>
            <person name="Grimwood J."/>
            <person name="Chapman J.A."/>
            <person name="Shapiro H."/>
            <person name="Aerts A."/>
            <person name="Otillar R.P."/>
            <person name="Terry A.Y."/>
            <person name="Boore J.L."/>
            <person name="Simakov O."/>
            <person name="Marletaz F."/>
            <person name="Cho S.-J."/>
            <person name="Edsinger-Gonzales E."/>
            <person name="Havlak P."/>
            <person name="Kuo D.-H."/>
            <person name="Larsson T."/>
            <person name="Lv J."/>
            <person name="Arendt D."/>
            <person name="Savage R."/>
            <person name="Osoegawa K."/>
            <person name="de Jong P."/>
            <person name="Lindberg D.R."/>
            <person name="Seaver E.C."/>
            <person name="Weisblat D.A."/>
            <person name="Putnam N.H."/>
            <person name="Grigoriev I.V."/>
            <person name="Rokhsar D.S."/>
        </authorList>
    </citation>
    <scope>NUCLEOTIDE SEQUENCE</scope>
    <source>
        <strain evidence="7">I ESC-2004</strain>
    </source>
</reference>
<evidence type="ECO:0000259" key="4">
    <source>
        <dbReference type="Pfam" id="PF00171"/>
    </source>
</evidence>
<dbReference type="AlphaFoldDB" id="R7TAT4"/>
<dbReference type="InterPro" id="IPR015590">
    <property type="entry name" value="Aldehyde_DH_dom"/>
</dbReference>
<keyword evidence="7" id="KW-1185">Reference proteome</keyword>